<dbReference type="OrthoDB" id="5396681at2759"/>
<evidence type="ECO:0000313" key="3">
    <source>
        <dbReference type="EMBL" id="OCK78124.1"/>
    </source>
</evidence>
<dbReference type="Gene3D" id="1.20.58.340">
    <property type="entry name" value="Magnesium transport protein CorA, transmembrane region"/>
    <property type="match status" value="1"/>
</dbReference>
<feature type="domain" description="CorA-like transporter" evidence="2">
    <location>
        <begin position="46"/>
        <end position="138"/>
    </location>
</feature>
<dbReference type="AlphaFoldDB" id="A0A8E2JDK6"/>
<organism evidence="3 4">
    <name type="scientific">Lepidopterella palustris CBS 459.81</name>
    <dbReference type="NCBI Taxonomy" id="1314670"/>
    <lineage>
        <taxon>Eukaryota</taxon>
        <taxon>Fungi</taxon>
        <taxon>Dikarya</taxon>
        <taxon>Ascomycota</taxon>
        <taxon>Pezizomycotina</taxon>
        <taxon>Dothideomycetes</taxon>
        <taxon>Pleosporomycetidae</taxon>
        <taxon>Mytilinidiales</taxon>
        <taxon>Argynnaceae</taxon>
        <taxon>Lepidopterella</taxon>
    </lineage>
</organism>
<protein>
    <recommendedName>
        <fullName evidence="2">CorA-like transporter domain-containing protein</fullName>
    </recommendedName>
</protein>
<gene>
    <name evidence="3" type="ORF">K432DRAFT_444833</name>
</gene>
<keyword evidence="1" id="KW-0472">Membrane</keyword>
<evidence type="ECO:0000259" key="2">
    <source>
        <dbReference type="Pfam" id="PF26616"/>
    </source>
</evidence>
<dbReference type="InterPro" id="IPR058257">
    <property type="entry name" value="CorA-like_dom"/>
</dbReference>
<proteinExistence type="predicted"/>
<accession>A0A8E2JDK6</accession>
<reference evidence="3 4" key="1">
    <citation type="journal article" date="2016" name="Nat. Commun.">
        <title>Ectomycorrhizal ecology is imprinted in the genome of the dominant symbiotic fungus Cenococcum geophilum.</title>
        <authorList>
            <consortium name="DOE Joint Genome Institute"/>
            <person name="Peter M."/>
            <person name="Kohler A."/>
            <person name="Ohm R.A."/>
            <person name="Kuo A."/>
            <person name="Krutzmann J."/>
            <person name="Morin E."/>
            <person name="Arend M."/>
            <person name="Barry K.W."/>
            <person name="Binder M."/>
            <person name="Choi C."/>
            <person name="Clum A."/>
            <person name="Copeland A."/>
            <person name="Grisel N."/>
            <person name="Haridas S."/>
            <person name="Kipfer T."/>
            <person name="LaButti K."/>
            <person name="Lindquist E."/>
            <person name="Lipzen A."/>
            <person name="Maire R."/>
            <person name="Meier B."/>
            <person name="Mihaltcheva S."/>
            <person name="Molinier V."/>
            <person name="Murat C."/>
            <person name="Poggeler S."/>
            <person name="Quandt C.A."/>
            <person name="Sperisen C."/>
            <person name="Tritt A."/>
            <person name="Tisserant E."/>
            <person name="Crous P.W."/>
            <person name="Henrissat B."/>
            <person name="Nehls U."/>
            <person name="Egli S."/>
            <person name="Spatafora J.W."/>
            <person name="Grigoriev I.V."/>
            <person name="Martin F.M."/>
        </authorList>
    </citation>
    <scope>NUCLEOTIDE SEQUENCE [LARGE SCALE GENOMIC DNA]</scope>
    <source>
        <strain evidence="3 4">CBS 459.81</strain>
    </source>
</reference>
<dbReference type="Pfam" id="PF26616">
    <property type="entry name" value="CorA-like"/>
    <property type="match status" value="1"/>
</dbReference>
<keyword evidence="1" id="KW-1133">Transmembrane helix</keyword>
<dbReference type="EMBL" id="KV745079">
    <property type="protein sequence ID" value="OCK78124.1"/>
    <property type="molecule type" value="Genomic_DNA"/>
</dbReference>
<name>A0A8E2JDK6_9PEZI</name>
<keyword evidence="4" id="KW-1185">Reference proteome</keyword>
<feature type="transmembrane region" description="Helical" evidence="1">
    <location>
        <begin position="313"/>
        <end position="334"/>
    </location>
</feature>
<evidence type="ECO:0000313" key="4">
    <source>
        <dbReference type="Proteomes" id="UP000250266"/>
    </source>
</evidence>
<feature type="transmembrane region" description="Helical" evidence="1">
    <location>
        <begin position="269"/>
        <end position="293"/>
    </location>
</feature>
<dbReference type="Proteomes" id="UP000250266">
    <property type="component" value="Unassembled WGS sequence"/>
</dbReference>
<evidence type="ECO:0000256" key="1">
    <source>
        <dbReference type="SAM" id="Phobius"/>
    </source>
</evidence>
<sequence>MSCTNSVQKYGTNSLDVKPPMPIVKSITLRLLKPKRRVKLIMIMFVEKNGRNRGDPWSLRQTGVYQQVTFDSRQSAWIFLQLSSSTRAALEKVLRSQPSSPGENDSPMTLHALLLGTTVDNWDEYIQNLSTQLRDVTLQRLRHKILKTSSVLTSCLDVATKLQEHCHRLDKLGFTPKSDKIEKSIEAYAADIQVHQQSVRVIMETLQSTFDLLSKIIEFRNIESLRSIIEASEKHIVFLKDLTLRIHHENCTSATLAVHTHKDTKAMKALTTIATTLLPASLMATIFSSNLVQVKQDGASDGQGTHLVVATQFWIYVVVTLALTVITLGCTRLLEYQWLRGLL</sequence>
<keyword evidence="1" id="KW-0812">Transmembrane</keyword>